<protein>
    <submittedName>
        <fullName evidence="1">Uncharacterized protein</fullName>
    </submittedName>
</protein>
<gene>
    <name evidence="1" type="ORF">S01H1_63062</name>
</gene>
<proteinExistence type="predicted"/>
<name>X0WPJ9_9ZZZZ</name>
<organism evidence="1">
    <name type="scientific">marine sediment metagenome</name>
    <dbReference type="NCBI Taxonomy" id="412755"/>
    <lineage>
        <taxon>unclassified sequences</taxon>
        <taxon>metagenomes</taxon>
        <taxon>ecological metagenomes</taxon>
    </lineage>
</organism>
<accession>X0WPJ9</accession>
<dbReference type="EMBL" id="BARS01041471">
    <property type="protein sequence ID" value="GAG32570.1"/>
    <property type="molecule type" value="Genomic_DNA"/>
</dbReference>
<reference evidence="1" key="1">
    <citation type="journal article" date="2014" name="Front. Microbiol.">
        <title>High frequency of phylogenetically diverse reductive dehalogenase-homologous genes in deep subseafloor sedimentary metagenomes.</title>
        <authorList>
            <person name="Kawai M."/>
            <person name="Futagami T."/>
            <person name="Toyoda A."/>
            <person name="Takaki Y."/>
            <person name="Nishi S."/>
            <person name="Hori S."/>
            <person name="Arai W."/>
            <person name="Tsubouchi T."/>
            <person name="Morono Y."/>
            <person name="Uchiyama I."/>
            <person name="Ito T."/>
            <person name="Fujiyama A."/>
            <person name="Inagaki F."/>
            <person name="Takami H."/>
        </authorList>
    </citation>
    <scope>NUCLEOTIDE SEQUENCE</scope>
    <source>
        <strain evidence="1">Expedition CK06-06</strain>
    </source>
</reference>
<evidence type="ECO:0000313" key="1">
    <source>
        <dbReference type="EMBL" id="GAG32570.1"/>
    </source>
</evidence>
<dbReference type="AlphaFoldDB" id="X0WPJ9"/>
<comment type="caution">
    <text evidence="1">The sequence shown here is derived from an EMBL/GenBank/DDBJ whole genome shotgun (WGS) entry which is preliminary data.</text>
</comment>
<sequence length="36" mass="3936">MVAARLEDNGSVADLQRRLLEAADKVPELTERALLA</sequence>
<feature type="non-terminal residue" evidence="1">
    <location>
        <position position="36"/>
    </location>
</feature>